<evidence type="ECO:0000256" key="5">
    <source>
        <dbReference type="ARBA" id="ARBA00023159"/>
    </source>
</evidence>
<evidence type="ECO:0000256" key="4">
    <source>
        <dbReference type="ARBA" id="ARBA00023125"/>
    </source>
</evidence>
<proteinExistence type="inferred from homology"/>
<sequence>MVPKRHLRDAGGDDFSVPFRDFKRRSVLKTAVGDAIRNLSVNEAVWETFLRRVVRDEVEHTVFSYLNTPRPSFQPAETSGNRHLQLHFVNKMPTSIFTGSRIEAEDATPIKLVLKDASSQATVNSGPLSSIKVEILALNGDFGSDGSEDWTEKQFYDSVVRERDGKRPLVTGDLTIQFTEGVGYIGDVSFTDNSSWIRSRKFRLGARVLEKNSSGESRQVRIREARSEAFVVKDHRGESYRKHHPPSLDDEIWRLEKIAKDGASHKKLSSYGIETVKDFLRWYMRDPSSLRNIFGGISDKNWNTIIRHAMDCDVNDNKLYTYHGAGQEVGLLFNSIYKVVGAIFNDRYCSLEELSPSQKILVENLKQYAYKNVHDLVTMDELAIVGLPMPLASLQVEPFNDPNLHHLQQHIDFAQQDQPMLQLFSQSTTPAYSCEAECSNQMVTSVAQNYHPMQVFNPTLRDSFSLADLVSTYTEGEPSWCSSGSQGAIVTSGHLSPTSTDTFYHFHTSTFPPTPTAWGPSNGFLFASGTDDAETGIFTPLHSFVHISSERKPKAGWCKIRAAVKWWLSVRQLAAKRMAARRMPRSWYLDY</sequence>
<dbReference type="InterPro" id="IPR046830">
    <property type="entry name" value="Calmod_bind_M"/>
</dbReference>
<comment type="similarity">
    <text evidence="2">Belongs to the plant ACBP60 protein family.</text>
</comment>
<dbReference type="Pfam" id="PF20452">
    <property type="entry name" value="Calmod_bind_C"/>
    <property type="match status" value="1"/>
</dbReference>
<dbReference type="OrthoDB" id="748178at2759"/>
<evidence type="ECO:0000313" key="11">
    <source>
        <dbReference type="EMBL" id="KAF3454576.1"/>
    </source>
</evidence>
<dbReference type="GO" id="GO:0005634">
    <property type="term" value="C:nucleus"/>
    <property type="evidence" value="ECO:0007669"/>
    <property type="project" value="UniProtKB-SubCell"/>
</dbReference>
<keyword evidence="4" id="KW-0238">DNA-binding</keyword>
<dbReference type="Proteomes" id="UP000796880">
    <property type="component" value="Unassembled WGS sequence"/>
</dbReference>
<evidence type="ECO:0000259" key="9">
    <source>
        <dbReference type="Pfam" id="PF20451"/>
    </source>
</evidence>
<evidence type="ECO:0000259" key="8">
    <source>
        <dbReference type="Pfam" id="PF07887"/>
    </source>
</evidence>
<dbReference type="GO" id="GO:0003700">
    <property type="term" value="F:DNA-binding transcription factor activity"/>
    <property type="evidence" value="ECO:0007669"/>
    <property type="project" value="TreeGrafter"/>
</dbReference>
<gene>
    <name evidence="11" type="ORF">FNV43_RR05024</name>
</gene>
<dbReference type="EMBL" id="VOIH02000002">
    <property type="protein sequence ID" value="KAF3454576.1"/>
    <property type="molecule type" value="Genomic_DNA"/>
</dbReference>
<dbReference type="PANTHER" id="PTHR31713:SF43">
    <property type="entry name" value="CALMODULIN-BINDING PROTEIN 60 G"/>
    <property type="match status" value="1"/>
</dbReference>
<evidence type="ECO:0000256" key="6">
    <source>
        <dbReference type="ARBA" id="ARBA00023163"/>
    </source>
</evidence>
<dbReference type="GO" id="GO:0080142">
    <property type="term" value="P:regulation of salicylic acid biosynthetic process"/>
    <property type="evidence" value="ECO:0007669"/>
    <property type="project" value="TreeGrafter"/>
</dbReference>
<dbReference type="Pfam" id="PF07887">
    <property type="entry name" value="Calmodulin_bind"/>
    <property type="match status" value="1"/>
</dbReference>
<dbReference type="GO" id="GO:0005516">
    <property type="term" value="F:calmodulin binding"/>
    <property type="evidence" value="ECO:0007669"/>
    <property type="project" value="InterPro"/>
</dbReference>
<dbReference type="GO" id="GO:0043565">
    <property type="term" value="F:sequence-specific DNA binding"/>
    <property type="evidence" value="ECO:0007669"/>
    <property type="project" value="TreeGrafter"/>
</dbReference>
<evidence type="ECO:0000256" key="2">
    <source>
        <dbReference type="ARBA" id="ARBA00007214"/>
    </source>
</evidence>
<name>A0A8K0HKM1_9ROSA</name>
<protein>
    <recommendedName>
        <fullName evidence="13">Calmodulin-binding protein</fullName>
    </recommendedName>
</protein>
<keyword evidence="12" id="KW-1185">Reference proteome</keyword>
<dbReference type="AlphaFoldDB" id="A0A8K0HKM1"/>
<comment type="caution">
    <text evidence="11">The sequence shown here is derived from an EMBL/GenBank/DDBJ whole genome shotgun (WGS) entry which is preliminary data.</text>
</comment>
<evidence type="ECO:0000259" key="10">
    <source>
        <dbReference type="Pfam" id="PF20452"/>
    </source>
</evidence>
<dbReference type="Pfam" id="PF20451">
    <property type="entry name" value="Calmod_bind_M"/>
    <property type="match status" value="1"/>
</dbReference>
<keyword evidence="7" id="KW-0539">Nucleus</keyword>
<keyword evidence="3" id="KW-0805">Transcription regulation</keyword>
<comment type="subcellular location">
    <subcellularLocation>
        <location evidence="1">Nucleus</location>
    </subcellularLocation>
</comment>
<accession>A0A8K0HKM1</accession>
<keyword evidence="6" id="KW-0804">Transcription</keyword>
<evidence type="ECO:0000256" key="1">
    <source>
        <dbReference type="ARBA" id="ARBA00004123"/>
    </source>
</evidence>
<dbReference type="PANTHER" id="PTHR31713">
    <property type="entry name" value="OS02G0177800 PROTEIN"/>
    <property type="match status" value="1"/>
</dbReference>
<feature type="domain" description="Calmodulin binding protein C-terminal" evidence="10">
    <location>
        <begin position="318"/>
        <end position="377"/>
    </location>
</feature>
<evidence type="ECO:0000256" key="3">
    <source>
        <dbReference type="ARBA" id="ARBA00023015"/>
    </source>
</evidence>
<evidence type="ECO:0008006" key="13">
    <source>
        <dbReference type="Google" id="ProtNLM"/>
    </source>
</evidence>
<evidence type="ECO:0000256" key="7">
    <source>
        <dbReference type="ARBA" id="ARBA00023242"/>
    </source>
</evidence>
<organism evidence="11 12">
    <name type="scientific">Rhamnella rubrinervis</name>
    <dbReference type="NCBI Taxonomy" id="2594499"/>
    <lineage>
        <taxon>Eukaryota</taxon>
        <taxon>Viridiplantae</taxon>
        <taxon>Streptophyta</taxon>
        <taxon>Embryophyta</taxon>
        <taxon>Tracheophyta</taxon>
        <taxon>Spermatophyta</taxon>
        <taxon>Magnoliopsida</taxon>
        <taxon>eudicotyledons</taxon>
        <taxon>Gunneridae</taxon>
        <taxon>Pentapetalae</taxon>
        <taxon>rosids</taxon>
        <taxon>fabids</taxon>
        <taxon>Rosales</taxon>
        <taxon>Rhamnaceae</taxon>
        <taxon>rhamnoid group</taxon>
        <taxon>Rhamneae</taxon>
        <taxon>Rhamnella</taxon>
    </lineage>
</organism>
<dbReference type="InterPro" id="IPR046829">
    <property type="entry name" value="Calmod_bind_C"/>
</dbReference>
<feature type="domain" description="Calmodulin binding protein central" evidence="9">
    <location>
        <begin position="248"/>
        <end position="312"/>
    </location>
</feature>
<evidence type="ECO:0000313" key="12">
    <source>
        <dbReference type="Proteomes" id="UP000796880"/>
    </source>
</evidence>
<dbReference type="InterPro" id="IPR012416">
    <property type="entry name" value="CBP60"/>
</dbReference>
<reference evidence="11" key="1">
    <citation type="submission" date="2020-03" db="EMBL/GenBank/DDBJ databases">
        <title>A high-quality chromosome-level genome assembly of a woody plant with both climbing and erect habits, Rhamnella rubrinervis.</title>
        <authorList>
            <person name="Lu Z."/>
            <person name="Yang Y."/>
            <person name="Zhu X."/>
            <person name="Sun Y."/>
        </authorList>
    </citation>
    <scope>NUCLEOTIDE SEQUENCE</scope>
    <source>
        <strain evidence="11">BYM</strain>
        <tissue evidence="11">Leaf</tissue>
    </source>
</reference>
<dbReference type="InterPro" id="IPR046831">
    <property type="entry name" value="Calmodulin_bind_N"/>
</dbReference>
<keyword evidence="5" id="KW-0010">Activator</keyword>
<feature type="domain" description="Calmodulin binding protein-like N-terminal" evidence="8">
    <location>
        <begin position="84"/>
        <end position="235"/>
    </location>
</feature>